<reference evidence="2 3" key="1">
    <citation type="submission" date="2024-11" db="EMBL/GenBank/DDBJ databases">
        <title>Chromosome-level genome assembly of Eucalyptus globulus Labill. provides insights into its genome evolution.</title>
        <authorList>
            <person name="Li X."/>
        </authorList>
    </citation>
    <scope>NUCLEOTIDE SEQUENCE [LARGE SCALE GENOMIC DNA]</scope>
    <source>
        <strain evidence="2">CL2024</strain>
        <tissue evidence="2">Fresh tender leaves</tissue>
    </source>
</reference>
<name>A0ABD3JDV8_EUCGL</name>
<evidence type="ECO:0000313" key="3">
    <source>
        <dbReference type="Proteomes" id="UP001634007"/>
    </source>
</evidence>
<evidence type="ECO:0000256" key="1">
    <source>
        <dbReference type="SAM" id="SignalP"/>
    </source>
</evidence>
<sequence length="179" mass="18591">MSPSLILSLSHLLLLLLAAAAAAAAASSRPLALAGDGDDSPSVYEALEGYNFPAGILPQGVTGYELDPSTGRFRADLGGACSFSLQGSYQLRYKSTIGGYISPNRLASLTGVSVKVLFLWLNIIEVERVGDELYFSVGIASASFGIDNFFESPQCGCGFDCVGGGGARKIRIKGLASSI</sequence>
<feature type="chain" id="PRO_5044745027" evidence="1">
    <location>
        <begin position="26"/>
        <end position="179"/>
    </location>
</feature>
<dbReference type="EMBL" id="JBJKBG010000008">
    <property type="protein sequence ID" value="KAL3725365.1"/>
    <property type="molecule type" value="Genomic_DNA"/>
</dbReference>
<dbReference type="InterPro" id="IPR007493">
    <property type="entry name" value="DUF538"/>
</dbReference>
<organism evidence="2 3">
    <name type="scientific">Eucalyptus globulus</name>
    <name type="common">Tasmanian blue gum</name>
    <dbReference type="NCBI Taxonomy" id="34317"/>
    <lineage>
        <taxon>Eukaryota</taxon>
        <taxon>Viridiplantae</taxon>
        <taxon>Streptophyta</taxon>
        <taxon>Embryophyta</taxon>
        <taxon>Tracheophyta</taxon>
        <taxon>Spermatophyta</taxon>
        <taxon>Magnoliopsida</taxon>
        <taxon>eudicotyledons</taxon>
        <taxon>Gunneridae</taxon>
        <taxon>Pentapetalae</taxon>
        <taxon>rosids</taxon>
        <taxon>malvids</taxon>
        <taxon>Myrtales</taxon>
        <taxon>Myrtaceae</taxon>
        <taxon>Myrtoideae</taxon>
        <taxon>Eucalypteae</taxon>
        <taxon>Eucalyptus</taxon>
    </lineage>
</organism>
<dbReference type="AlphaFoldDB" id="A0ABD3JDV8"/>
<comment type="caution">
    <text evidence="2">The sequence shown here is derived from an EMBL/GenBank/DDBJ whole genome shotgun (WGS) entry which is preliminary data.</text>
</comment>
<dbReference type="Gene3D" id="2.30.240.10">
    <property type="entry name" value="At5g01610-like"/>
    <property type="match status" value="1"/>
</dbReference>
<dbReference type="PANTHER" id="PTHR31676">
    <property type="entry name" value="T31J12.3 PROTEIN-RELATED"/>
    <property type="match status" value="1"/>
</dbReference>
<proteinExistence type="predicted"/>
<gene>
    <name evidence="2" type="ORF">ACJRO7_030390</name>
</gene>
<keyword evidence="1" id="KW-0732">Signal</keyword>
<keyword evidence="3" id="KW-1185">Reference proteome</keyword>
<evidence type="ECO:0000313" key="2">
    <source>
        <dbReference type="EMBL" id="KAL3725365.1"/>
    </source>
</evidence>
<protein>
    <submittedName>
        <fullName evidence="2">Uncharacterized protein</fullName>
    </submittedName>
</protein>
<accession>A0ABD3JDV8</accession>
<dbReference type="InterPro" id="IPR036758">
    <property type="entry name" value="At5g01610-like"/>
</dbReference>
<dbReference type="PANTHER" id="PTHR31676:SF156">
    <property type="entry name" value="F22D16.19 PROTEIN"/>
    <property type="match status" value="1"/>
</dbReference>
<feature type="signal peptide" evidence="1">
    <location>
        <begin position="1"/>
        <end position="25"/>
    </location>
</feature>
<dbReference type="Proteomes" id="UP001634007">
    <property type="component" value="Unassembled WGS sequence"/>
</dbReference>
<dbReference type="SUPFAM" id="SSF141562">
    <property type="entry name" value="At5g01610-like"/>
    <property type="match status" value="1"/>
</dbReference>
<dbReference type="Pfam" id="PF04398">
    <property type="entry name" value="DUF538"/>
    <property type="match status" value="1"/>
</dbReference>